<proteinExistence type="predicted"/>
<sequence length="272" mass="31556">MKIPSWPAWFPYPISWLRGFVLSRSFGFFVISGISEVSNTGDFFILLTVAWLVQPFVFTFLHYLTAATIEAAIARLPSQVPNYDRIHQWLTSKRCSGTWRHWREGLNAFVVLFFGFFFSLFVGTLIIADPSDRESSLWKLRIALYCLPVATAYLYQYDIWARQRRAIKQERRSQNFTAPTPNPIEQELHQLSADAGVTQMRPVRQTTPKVRQTTPEVADWYVFRSGKAEGPYTKLQLWEVQSITARTKVRRGEADWQRAGEISELTKYLSDK</sequence>
<feature type="transmembrane region" description="Helical" evidence="1">
    <location>
        <begin position="43"/>
        <end position="65"/>
    </location>
</feature>
<protein>
    <recommendedName>
        <fullName evidence="2">GYF domain-containing protein</fullName>
    </recommendedName>
</protein>
<dbReference type="EMBL" id="CADCTZ010000829">
    <property type="protein sequence ID" value="CAA9368102.1"/>
    <property type="molecule type" value="Genomic_DNA"/>
</dbReference>
<dbReference type="InterPro" id="IPR025640">
    <property type="entry name" value="GYF_2"/>
</dbReference>
<dbReference type="Pfam" id="PF14237">
    <property type="entry name" value="GYF_2"/>
    <property type="match status" value="1"/>
</dbReference>
<reference evidence="3" key="1">
    <citation type="submission" date="2020-02" db="EMBL/GenBank/DDBJ databases">
        <authorList>
            <person name="Meier V. D."/>
        </authorList>
    </citation>
    <scope>NUCLEOTIDE SEQUENCE</scope>
    <source>
        <strain evidence="3">AVDCRST_MAG84</strain>
    </source>
</reference>
<keyword evidence="1" id="KW-0812">Transmembrane</keyword>
<accession>A0A6J4MVZ0</accession>
<evidence type="ECO:0000256" key="1">
    <source>
        <dbReference type="SAM" id="Phobius"/>
    </source>
</evidence>
<evidence type="ECO:0000259" key="2">
    <source>
        <dbReference type="Pfam" id="PF14237"/>
    </source>
</evidence>
<name>A0A6J4MVZ0_9CYAN</name>
<feature type="transmembrane region" description="Helical" evidence="1">
    <location>
        <begin position="140"/>
        <end position="161"/>
    </location>
</feature>
<keyword evidence="1" id="KW-0472">Membrane</keyword>
<evidence type="ECO:0000313" key="3">
    <source>
        <dbReference type="EMBL" id="CAA9368102.1"/>
    </source>
</evidence>
<keyword evidence="1" id="KW-1133">Transmembrane helix</keyword>
<feature type="domain" description="GYF" evidence="2">
    <location>
        <begin position="220"/>
        <end position="265"/>
    </location>
</feature>
<organism evidence="3">
    <name type="scientific">uncultured Microcoleus sp</name>
    <dbReference type="NCBI Taxonomy" id="259945"/>
    <lineage>
        <taxon>Bacteria</taxon>
        <taxon>Bacillati</taxon>
        <taxon>Cyanobacteriota</taxon>
        <taxon>Cyanophyceae</taxon>
        <taxon>Oscillatoriophycideae</taxon>
        <taxon>Oscillatoriales</taxon>
        <taxon>Microcoleaceae</taxon>
        <taxon>Microcoleus</taxon>
        <taxon>environmental samples</taxon>
    </lineage>
</organism>
<feature type="transmembrane region" description="Helical" evidence="1">
    <location>
        <begin position="106"/>
        <end position="128"/>
    </location>
</feature>
<gene>
    <name evidence="3" type="ORF">AVDCRST_MAG84-4024</name>
</gene>
<dbReference type="AlphaFoldDB" id="A0A6J4MVZ0"/>